<protein>
    <submittedName>
        <fullName evidence="1">Uncharacterized protein</fullName>
    </submittedName>
</protein>
<dbReference type="AlphaFoldDB" id="X6MLU9"/>
<dbReference type="EMBL" id="ASPP01020238">
    <property type="protein sequence ID" value="ETO14060.1"/>
    <property type="molecule type" value="Genomic_DNA"/>
</dbReference>
<keyword evidence="2" id="KW-1185">Reference proteome</keyword>
<dbReference type="Proteomes" id="UP000023152">
    <property type="component" value="Unassembled WGS sequence"/>
</dbReference>
<evidence type="ECO:0000313" key="2">
    <source>
        <dbReference type="Proteomes" id="UP000023152"/>
    </source>
</evidence>
<accession>X6MLU9</accession>
<proteinExistence type="predicted"/>
<comment type="caution">
    <text evidence="1">The sequence shown here is derived from an EMBL/GenBank/DDBJ whole genome shotgun (WGS) entry which is preliminary data.</text>
</comment>
<gene>
    <name evidence="1" type="ORF">RFI_23307</name>
</gene>
<evidence type="ECO:0000313" key="1">
    <source>
        <dbReference type="EMBL" id="ETO14060.1"/>
    </source>
</evidence>
<name>X6MLU9_RETFI</name>
<sequence>MIPFDIIFSFKGKLCHFPKKKLINIADKEMSIISAKPTEQVSWWDFLWGPNRKKHLKILITQKLNMFLINVSVHYYCYRMDSVPINQTDLDSFHSGMGGKTIAPIESYVYHSDCMLFDEEEMRCESKDSRYGVCMLYWWHSSSIDWKYRIKFEIANRGAETVIGVCSNIHEYITEGKCSSGVWNPEVHKGYYLYFNEGRSEFTVLTNGIENILRIHYQAPQAGDKIVMTVDSTNITMQFEFKSQPEKLDLQEFSFKTESNIPLFPIICFRRSDHDNNSSVITISQIEPL</sequence>
<organism evidence="1 2">
    <name type="scientific">Reticulomyxa filosa</name>
    <dbReference type="NCBI Taxonomy" id="46433"/>
    <lineage>
        <taxon>Eukaryota</taxon>
        <taxon>Sar</taxon>
        <taxon>Rhizaria</taxon>
        <taxon>Retaria</taxon>
        <taxon>Foraminifera</taxon>
        <taxon>Monothalamids</taxon>
        <taxon>Reticulomyxidae</taxon>
        <taxon>Reticulomyxa</taxon>
    </lineage>
</organism>
<reference evidence="1 2" key="1">
    <citation type="journal article" date="2013" name="Curr. Biol.">
        <title>The Genome of the Foraminiferan Reticulomyxa filosa.</title>
        <authorList>
            <person name="Glockner G."/>
            <person name="Hulsmann N."/>
            <person name="Schleicher M."/>
            <person name="Noegel A.A."/>
            <person name="Eichinger L."/>
            <person name="Gallinger C."/>
            <person name="Pawlowski J."/>
            <person name="Sierra R."/>
            <person name="Euteneuer U."/>
            <person name="Pillet L."/>
            <person name="Moustafa A."/>
            <person name="Platzer M."/>
            <person name="Groth M."/>
            <person name="Szafranski K."/>
            <person name="Schliwa M."/>
        </authorList>
    </citation>
    <scope>NUCLEOTIDE SEQUENCE [LARGE SCALE GENOMIC DNA]</scope>
</reference>